<dbReference type="Gene3D" id="3.30.450.40">
    <property type="match status" value="1"/>
</dbReference>
<evidence type="ECO:0000259" key="1">
    <source>
        <dbReference type="PROSITE" id="PS51078"/>
    </source>
</evidence>
<organism evidence="2 3">
    <name type="scientific">Raoultella terrigena</name>
    <name type="common">Klebsiella terrigena</name>
    <dbReference type="NCBI Taxonomy" id="577"/>
    <lineage>
        <taxon>Bacteria</taxon>
        <taxon>Pseudomonadati</taxon>
        <taxon>Pseudomonadota</taxon>
        <taxon>Gammaproteobacteria</taxon>
        <taxon>Enterobacterales</taxon>
        <taxon>Enterobacteriaceae</taxon>
        <taxon>Klebsiella/Raoultella group</taxon>
        <taxon>Raoultella</taxon>
    </lineage>
</organism>
<protein>
    <submittedName>
        <fullName evidence="2">Solvent efflux pump srpABC operon corepressor</fullName>
    </submittedName>
</protein>
<dbReference type="Pfam" id="PF01614">
    <property type="entry name" value="IclR_C"/>
    <property type="match status" value="1"/>
</dbReference>
<dbReference type="InterPro" id="IPR014757">
    <property type="entry name" value="Tscrpt_reg_IclR_C"/>
</dbReference>
<dbReference type="SUPFAM" id="SSF55781">
    <property type="entry name" value="GAF domain-like"/>
    <property type="match status" value="1"/>
</dbReference>
<reference evidence="2 3" key="1">
    <citation type="submission" date="2018-12" db="EMBL/GenBank/DDBJ databases">
        <authorList>
            <consortium name="Pathogen Informatics"/>
        </authorList>
    </citation>
    <scope>NUCLEOTIDE SEQUENCE [LARGE SCALE GENOMIC DNA]</scope>
    <source>
        <strain evidence="2 3">NCTC13098</strain>
    </source>
</reference>
<sequence length="109" mass="11992">MPDSAIRQIYRTGLTPLTKNTICNINELINEIKQVRADGFSYDNEEHAEGISAIGIALPPVNGCYYALSVVAPTFRYKNRLEDLKLALQEAAADCKEIITKTGISTSTE</sequence>
<evidence type="ECO:0000313" key="2">
    <source>
        <dbReference type="EMBL" id="VDR28463.1"/>
    </source>
</evidence>
<dbReference type="InterPro" id="IPR029016">
    <property type="entry name" value="GAF-like_dom_sf"/>
</dbReference>
<feature type="domain" description="IclR-ED" evidence="1">
    <location>
        <begin position="1"/>
        <end position="101"/>
    </location>
</feature>
<dbReference type="EMBL" id="LR131271">
    <property type="protein sequence ID" value="VDR28463.1"/>
    <property type="molecule type" value="Genomic_DNA"/>
</dbReference>
<gene>
    <name evidence="2" type="primary">srpS</name>
    <name evidence="2" type="ORF">NCTC13098_04847</name>
</gene>
<dbReference type="PROSITE" id="PS51078">
    <property type="entry name" value="ICLR_ED"/>
    <property type="match status" value="1"/>
</dbReference>
<dbReference type="Proteomes" id="UP000274346">
    <property type="component" value="Chromosome"/>
</dbReference>
<dbReference type="AlphaFoldDB" id="A0A3P8M4F1"/>
<name>A0A3P8M4F1_RAOTE</name>
<proteinExistence type="predicted"/>
<dbReference type="KEGG" id="rtg:NCTC13098_04847"/>
<evidence type="ECO:0000313" key="3">
    <source>
        <dbReference type="Proteomes" id="UP000274346"/>
    </source>
</evidence>
<accession>A0A3P8M4F1</accession>